<gene>
    <name evidence="18" type="primary">LTN1</name>
</gene>
<comment type="subunit">
    <text evidence="15">Component of the ribosome quality control complex (RQC).</text>
</comment>
<evidence type="ECO:0000313" key="19">
    <source>
        <dbReference type="Proteomes" id="UP000001646"/>
    </source>
</evidence>
<dbReference type="InterPro" id="IPR013083">
    <property type="entry name" value="Znf_RING/FYVE/PHD"/>
</dbReference>
<evidence type="ECO:0000256" key="13">
    <source>
        <dbReference type="ARBA" id="ARBA00022833"/>
    </source>
</evidence>
<evidence type="ECO:0000256" key="4">
    <source>
        <dbReference type="ARBA" id="ARBA00007997"/>
    </source>
</evidence>
<dbReference type="SUPFAM" id="SSF48371">
    <property type="entry name" value="ARM repeat"/>
    <property type="match status" value="1"/>
</dbReference>
<dbReference type="Pfam" id="PF22999">
    <property type="entry name" value="LTN1_E3_ligase_6th"/>
    <property type="match status" value="1"/>
</dbReference>
<dbReference type="OrthoDB" id="6108at2759"/>
<dbReference type="SUPFAM" id="SSF57850">
    <property type="entry name" value="RING/U-box"/>
    <property type="match status" value="1"/>
</dbReference>
<comment type="function">
    <text evidence="15">E3 ubiquitin-protein ligase. Component of the ribosome quality control complex (RQC), a ribosome-associated complex that mediates ubiquitination and extraction of incompletely synthesized nascent chains for proteasomal degradation.</text>
</comment>
<dbReference type="UniPathway" id="UPA00143"/>
<dbReference type="InterPro" id="IPR054477">
    <property type="entry name" value="LTN1_E3_ligase_6th"/>
</dbReference>
<keyword evidence="12 15" id="KW-0833">Ubl conjugation pathway</keyword>
<evidence type="ECO:0000256" key="10">
    <source>
        <dbReference type="ARBA" id="ARBA00022737"/>
    </source>
</evidence>
<dbReference type="GO" id="GO:0072344">
    <property type="term" value="P:rescue of stalled ribosome"/>
    <property type="evidence" value="ECO:0000318"/>
    <property type="project" value="GO_Central"/>
</dbReference>
<evidence type="ECO:0000256" key="6">
    <source>
        <dbReference type="ARBA" id="ARBA00017157"/>
    </source>
</evidence>
<dbReference type="Gene3D" id="1.25.10.10">
    <property type="entry name" value="Leucine-rich Repeat Variant"/>
    <property type="match status" value="1"/>
</dbReference>
<keyword evidence="10" id="KW-0677">Repeat</keyword>
<dbReference type="FunFam" id="3.30.40.10:FF:000038">
    <property type="entry name" value="E3 ubiquitin-protein ligase listerin"/>
    <property type="match status" value="1"/>
</dbReference>
<reference evidence="18" key="2">
    <citation type="submission" date="2025-08" db="UniProtKB">
        <authorList>
            <consortium name="Ensembl"/>
        </authorList>
    </citation>
    <scope>IDENTIFICATION</scope>
</reference>
<dbReference type="PROSITE" id="PS50089">
    <property type="entry name" value="ZF_RING_2"/>
    <property type="match status" value="1"/>
</dbReference>
<evidence type="ECO:0000256" key="12">
    <source>
        <dbReference type="ARBA" id="ARBA00022786"/>
    </source>
</evidence>
<evidence type="ECO:0000256" key="9">
    <source>
        <dbReference type="ARBA" id="ARBA00022723"/>
    </source>
</evidence>
<dbReference type="STRING" id="28377.ENSACAP00000001444"/>
<organism evidence="18 19">
    <name type="scientific">Anolis carolinensis</name>
    <name type="common">Green anole</name>
    <name type="synonym">American chameleon</name>
    <dbReference type="NCBI Taxonomy" id="28377"/>
    <lineage>
        <taxon>Eukaryota</taxon>
        <taxon>Metazoa</taxon>
        <taxon>Chordata</taxon>
        <taxon>Craniata</taxon>
        <taxon>Vertebrata</taxon>
        <taxon>Euteleostomi</taxon>
        <taxon>Lepidosauria</taxon>
        <taxon>Squamata</taxon>
        <taxon>Bifurcata</taxon>
        <taxon>Unidentata</taxon>
        <taxon>Episquamata</taxon>
        <taxon>Toxicofera</taxon>
        <taxon>Iguania</taxon>
        <taxon>Dactyloidae</taxon>
        <taxon>Anolis</taxon>
    </lineage>
</organism>
<keyword evidence="9 15" id="KW-0479">Metal-binding</keyword>
<comment type="pathway">
    <text evidence="3 15">Protein modification; protein ubiquitination.</text>
</comment>
<dbReference type="OMA" id="IYGSHWE"/>
<dbReference type="Pfam" id="PF13639">
    <property type="entry name" value="zf-RING_2"/>
    <property type="match status" value="1"/>
</dbReference>
<dbReference type="InterPro" id="IPR011989">
    <property type="entry name" value="ARM-like"/>
</dbReference>
<evidence type="ECO:0000256" key="16">
    <source>
        <dbReference type="SAM" id="MobiDB-lite"/>
    </source>
</evidence>
<dbReference type="PANTHER" id="PTHR12389:SF0">
    <property type="entry name" value="E3 UBIQUITIN-PROTEIN LIGASE LISTERIN"/>
    <property type="match status" value="1"/>
</dbReference>
<sequence>MGDRPKQRTKGNVRPSSSGRAAELLAKERGTVPGFIGFGTSSNDPGYVPAIQGAEEIDSLVDADFRMVLRKLSKRDVITKLKAMQEFGTMCKEREAEIVKGVLPYWPRIYCKISVDHDRRVREATQEAFEQLILKVKKHLAPHLKSLMGHWLIAQCDTYSPAASAAKVAFEKAFPPSKQPEALVFCKEEILTVLQDHLLKETPDTLSDLQTVPEEEREAKFFRILTCSLLALKKLLCTLPSNENKLLEEKLKCLLSQNKFWKYGKHNMPQVRSAFFELISAFCFHIPDSMNAEASRLCLAVLLSIDDSDAVVCPALWEAVLHVLTTIEDCWSHVNAKKGVLPKLWTVLREGGRGLATVIYPNLLPFISKIPHGIIEPKLDYFRTFFTSITQGLLTERAMACNSECSAIISAFMECLRFTVLQNVGNEKEQIDIQEMLINEQLIPLINVVIKEPRLQNGPLFYEVAEVLYFWKTRAEIANGDLAALTYQRMMLSFWDAFSSICVGYVDVMDADEKSLAAMSSLLQILQNPENKMKPNKKKAVKVRFAEDTQPESNTEHGNYVDLRSNNEPSIPTPGIHEQCLSSLQKEPLEDLVCKVAELSLVYANEQKSDRHLKFLSALLRNFSSRRVFHVLLEDGSNLEAGKVQYENPSVQFLYENVIDWLKEDGRKETDFLVDILYSVLYCCSSATERENILNDLTKMELKWNIILQIIQKACSSSERHSLSSTWLKGDVLGERLVTLADDLCNTSLKTTVVSMESFHSERWTLLSLVLSQPIKNDSLIGEMYVKRIIDKLQTALAKAKDLSEAGNTEPSVSFICDIASNFFISVKGCLLMPSSEDLLFTIFQLCAQNQDTTRLSDFLVNKLKHTWLCGLTSLVHQLSDTHKESTFLQRSAFWVKNQLLSSALDLKSLQVLISAVNDLLTQLLQTDEVSASVLKDYIEWLTPNKTEWEKMRECLSNEWIRKPLLEGRLSMNCEITGTDQKHCAMAKLPSHLCTAALLSKMVQLILEKEVVFENPEADRNKFENIIAEYLYALQWIEELANPPCQLLEFLYHLQVLNVSCGKLHTLSNIPCLLQILFERSKENGRLWALTMAKLLNTESISFSEIKALFVTAERFIPLTEGRLHTLQNLSPFLPEEDNKELAVYCTSKLKECDGSGLLSIDGAFVNLAILNSCLNSGSVDYGEQISEIIKIIISWRNDYEDNFLFSCNLQEEKPQLLGFNIEVIRFISLLLNNPPSLLESEWDFVMCSMLAWLETVSESQALFPRALMQVFACASCDLSVALSAYFQEATPEIIEKLPTNLMTEWQEFFSEGIHSLLLPLLVKITRKEKDTLETSFQSSMLKSLGKALTYISKDQLLNNKLPAKFVAGQKTNLPDKLQTLLNTLFPLLLFRSRPVQITIYQMLNKLMCELPKFDDVDLKSYGDEEEELLLSPPAALMNVLTTQEDLLENILDCIPVGEFAVIQPLSEEFCLVLGYLLTWKLLLTFFKAASSQLRALYSQYLRRTKSLNKLLYHLFRLMPENPTLPPSTAELPNKDVKTYFTEELDLDIKDSSGLSSHIPHLACSVYCMTLKDLPAMVRLWWNSCEKRVFQVVDKFTSKYVSNVLSSQEISSVQTSTQLFNGMTVKARSATREVIATYSVDDIFIELIIQLPPNYPLGSIAVESGKRVGVAVQQWRNWMLQLSTYLTHQNGSIMEGLALWKNNVDKRFEGVEDCMICFSVIHGSNYSLPKTACRTCKKKFHSACLYKWFTSSNKSTCPLCRETFF</sequence>
<dbReference type="GO" id="GO:0005829">
    <property type="term" value="C:cytosol"/>
    <property type="evidence" value="ECO:0000318"/>
    <property type="project" value="GO_Central"/>
</dbReference>
<accession>G1K9J2</accession>
<proteinExistence type="inferred from homology"/>
<evidence type="ECO:0000256" key="15">
    <source>
        <dbReference type="RuleBase" id="RU367090"/>
    </source>
</evidence>
<dbReference type="Pfam" id="PF24618">
    <property type="entry name" value="LTN1_E3_ligase_5th"/>
    <property type="match status" value="1"/>
</dbReference>
<dbReference type="InterPro" id="IPR039804">
    <property type="entry name" value="RING-CH-C4HC3_LTN1"/>
</dbReference>
<dbReference type="GO" id="GO:0061630">
    <property type="term" value="F:ubiquitin protein ligase activity"/>
    <property type="evidence" value="ECO:0000318"/>
    <property type="project" value="GO_Central"/>
</dbReference>
<dbReference type="RefSeq" id="XP_003219117.1">
    <property type="nucleotide sequence ID" value="XM_003219069.4"/>
</dbReference>
<evidence type="ECO:0000256" key="2">
    <source>
        <dbReference type="ARBA" id="ARBA00004514"/>
    </source>
</evidence>
<dbReference type="InParanoid" id="G1K9J2"/>
<keyword evidence="19" id="KW-1185">Reference proteome</keyword>
<keyword evidence="11 14" id="KW-0863">Zinc-finger</keyword>
<dbReference type="CDD" id="cd16491">
    <property type="entry name" value="RING-CH-C4HC3_LTN1"/>
    <property type="match status" value="1"/>
</dbReference>
<keyword evidence="8 15" id="KW-0808">Transferase</keyword>
<dbReference type="Ensembl" id="ENSACAT00000001479.4">
    <property type="protein sequence ID" value="ENSACAP00000001444.2"/>
    <property type="gene ID" value="ENSACAG00000001346.4"/>
</dbReference>
<dbReference type="GeneTree" id="ENSGT00390000016055"/>
<dbReference type="InterPro" id="IPR001841">
    <property type="entry name" value="Znf_RING"/>
</dbReference>
<dbReference type="InterPro" id="IPR016024">
    <property type="entry name" value="ARM-type_fold"/>
</dbReference>
<dbReference type="FunFam" id="1.25.10.10:FF:001251">
    <property type="entry name" value="Predicted protein"/>
    <property type="match status" value="1"/>
</dbReference>
<dbReference type="Pfam" id="PF23009">
    <property type="entry name" value="UBC_like"/>
    <property type="match status" value="1"/>
</dbReference>
<dbReference type="GO" id="GO:1990116">
    <property type="term" value="P:ribosome-associated ubiquitin-dependent protein catabolic process"/>
    <property type="evidence" value="ECO:0000318"/>
    <property type="project" value="GO_Central"/>
</dbReference>
<evidence type="ECO:0000256" key="8">
    <source>
        <dbReference type="ARBA" id="ARBA00022679"/>
    </source>
</evidence>
<dbReference type="KEGG" id="acs:100557685"/>
<dbReference type="PANTHER" id="PTHR12389">
    <property type="entry name" value="ZINC FINGER PROTEIN 294"/>
    <property type="match status" value="1"/>
</dbReference>
<dbReference type="InterPro" id="IPR056241">
    <property type="entry name" value="LTN1_HEAT_5th"/>
</dbReference>
<dbReference type="GO" id="GO:1990112">
    <property type="term" value="C:RQC complex"/>
    <property type="evidence" value="ECO:0000318"/>
    <property type="project" value="GO_Central"/>
</dbReference>
<evidence type="ECO:0000256" key="5">
    <source>
        <dbReference type="ARBA" id="ARBA00012483"/>
    </source>
</evidence>
<dbReference type="InterPro" id="IPR039795">
    <property type="entry name" value="LTN1/Rkr1"/>
</dbReference>
<keyword evidence="7" id="KW-0963">Cytoplasm</keyword>
<dbReference type="Pfam" id="PF22958">
    <property type="entry name" value="Ltn1_1st"/>
    <property type="match status" value="1"/>
</dbReference>
<dbReference type="Proteomes" id="UP000001646">
    <property type="component" value="Chromosome 3"/>
</dbReference>
<dbReference type="EC" id="2.3.2.27" evidence="5 15"/>
<comment type="catalytic activity">
    <reaction evidence="1 15">
        <text>S-ubiquitinyl-[E2 ubiquitin-conjugating enzyme]-L-cysteine + [acceptor protein]-L-lysine = [E2 ubiquitin-conjugating enzyme]-L-cysteine + N(6)-ubiquitinyl-[acceptor protein]-L-lysine.</text>
        <dbReference type="EC" id="2.3.2.27"/>
    </reaction>
</comment>
<feature type="region of interest" description="Disordered" evidence="16">
    <location>
        <begin position="1"/>
        <end position="21"/>
    </location>
</feature>
<protein>
    <recommendedName>
        <fullName evidence="6 15">E3 ubiquitin-protein ligase listerin</fullName>
        <ecNumber evidence="5 15">2.3.2.27</ecNumber>
    </recommendedName>
    <alternativeName>
        <fullName evidence="15">RING-type E3 ubiquitin transferase listerin</fullName>
    </alternativeName>
</protein>
<dbReference type="HOGENOM" id="CLU_002412_0_0_1"/>
<dbReference type="Gene3D" id="3.30.40.10">
    <property type="entry name" value="Zinc/RING finger domain, C3HC4 (zinc finger)"/>
    <property type="match status" value="1"/>
</dbReference>
<evidence type="ECO:0000259" key="17">
    <source>
        <dbReference type="PROSITE" id="PS50089"/>
    </source>
</evidence>
<evidence type="ECO:0000256" key="1">
    <source>
        <dbReference type="ARBA" id="ARBA00000900"/>
    </source>
</evidence>
<evidence type="ECO:0000313" key="18">
    <source>
        <dbReference type="Ensembl" id="ENSACAP00000001444.2"/>
    </source>
</evidence>
<evidence type="ECO:0000256" key="7">
    <source>
        <dbReference type="ARBA" id="ARBA00022490"/>
    </source>
</evidence>
<dbReference type="CTD" id="26046"/>
<comment type="similarity">
    <text evidence="4 15">Belongs to the LTN1 family.</text>
</comment>
<dbReference type="InterPro" id="IPR011016">
    <property type="entry name" value="Znf_RING-CH"/>
</dbReference>
<dbReference type="FunCoup" id="G1K9J2">
    <property type="interactions" value="811"/>
</dbReference>
<dbReference type="Bgee" id="ENSACAG00000001346">
    <property type="expression patterns" value="Expressed in forelimb bud and 13 other cell types or tissues"/>
</dbReference>
<dbReference type="GeneID" id="100557685"/>
<evidence type="ECO:0000256" key="3">
    <source>
        <dbReference type="ARBA" id="ARBA00004906"/>
    </source>
</evidence>
<feature type="domain" description="RING-type" evidence="17">
    <location>
        <begin position="1714"/>
        <end position="1761"/>
    </location>
</feature>
<comment type="subcellular location">
    <subcellularLocation>
        <location evidence="2">Cytoplasm</location>
        <location evidence="2">Cytosol</location>
    </subcellularLocation>
</comment>
<dbReference type="GO" id="GO:0051865">
    <property type="term" value="P:protein autoubiquitination"/>
    <property type="evidence" value="ECO:0007669"/>
    <property type="project" value="Ensembl"/>
</dbReference>
<dbReference type="GO" id="GO:0008270">
    <property type="term" value="F:zinc ion binding"/>
    <property type="evidence" value="ECO:0007669"/>
    <property type="project" value="UniProtKB-KW"/>
</dbReference>
<reference evidence="18" key="3">
    <citation type="submission" date="2025-09" db="UniProtKB">
        <authorList>
            <consortium name="Ensembl"/>
        </authorList>
    </citation>
    <scope>IDENTIFICATION</scope>
</reference>
<evidence type="ECO:0000256" key="11">
    <source>
        <dbReference type="ARBA" id="ARBA00022771"/>
    </source>
</evidence>
<dbReference type="GO" id="GO:0043023">
    <property type="term" value="F:ribosomal large subunit binding"/>
    <property type="evidence" value="ECO:0000318"/>
    <property type="project" value="GO_Central"/>
</dbReference>
<name>G1K9J2_ANOCA</name>
<dbReference type="InterPro" id="IPR054478">
    <property type="entry name" value="LTN1_UBC"/>
</dbReference>
<dbReference type="InterPro" id="IPR054476">
    <property type="entry name" value="Ltn1_N"/>
</dbReference>
<dbReference type="SMART" id="SM00744">
    <property type="entry name" value="RINGv"/>
    <property type="match status" value="1"/>
</dbReference>
<keyword evidence="13 15" id="KW-0862">Zinc</keyword>
<dbReference type="GO" id="GO:0022626">
    <property type="term" value="C:cytosolic ribosome"/>
    <property type="evidence" value="ECO:0007669"/>
    <property type="project" value="Ensembl"/>
</dbReference>
<dbReference type="eggNOG" id="KOG0803">
    <property type="taxonomic scope" value="Eukaryota"/>
</dbReference>
<reference evidence="18 19" key="1">
    <citation type="submission" date="2009-12" db="EMBL/GenBank/DDBJ databases">
        <title>The Genome Sequence of Anolis carolinensis (Green Anole Lizard).</title>
        <authorList>
            <consortium name="The Genome Sequencing Platform"/>
            <person name="Di Palma F."/>
            <person name="Alfoldi J."/>
            <person name="Heiman D."/>
            <person name="Young S."/>
            <person name="Grabherr M."/>
            <person name="Johnson J."/>
            <person name="Lander E.S."/>
            <person name="Lindblad-Toh K."/>
        </authorList>
    </citation>
    <scope>NUCLEOTIDE SEQUENCE [LARGE SCALE GENOMIC DNA]</scope>
    <source>
        <strain evidence="18 19">JBL SC #1</strain>
    </source>
</reference>
<evidence type="ECO:0000256" key="14">
    <source>
        <dbReference type="PROSITE-ProRule" id="PRU00175"/>
    </source>
</evidence>